<feature type="transmembrane region" description="Helical" evidence="1">
    <location>
        <begin position="6"/>
        <end position="25"/>
    </location>
</feature>
<keyword evidence="3" id="KW-1185">Reference proteome</keyword>
<keyword evidence="1" id="KW-0472">Membrane</keyword>
<reference evidence="2 3" key="1">
    <citation type="submission" date="2024-04" db="EMBL/GenBank/DDBJ databases">
        <authorList>
            <consortium name="Genoscope - CEA"/>
            <person name="William W."/>
        </authorList>
    </citation>
    <scope>NUCLEOTIDE SEQUENCE [LARGE SCALE GENOMIC DNA]</scope>
</reference>
<name>A0AAV2IEU3_LYMST</name>
<organism evidence="2 3">
    <name type="scientific">Lymnaea stagnalis</name>
    <name type="common">Great pond snail</name>
    <name type="synonym">Helix stagnalis</name>
    <dbReference type="NCBI Taxonomy" id="6523"/>
    <lineage>
        <taxon>Eukaryota</taxon>
        <taxon>Metazoa</taxon>
        <taxon>Spiralia</taxon>
        <taxon>Lophotrochozoa</taxon>
        <taxon>Mollusca</taxon>
        <taxon>Gastropoda</taxon>
        <taxon>Heterobranchia</taxon>
        <taxon>Euthyneura</taxon>
        <taxon>Panpulmonata</taxon>
        <taxon>Hygrophila</taxon>
        <taxon>Lymnaeoidea</taxon>
        <taxon>Lymnaeidae</taxon>
        <taxon>Lymnaea</taxon>
    </lineage>
</organism>
<evidence type="ECO:0000256" key="1">
    <source>
        <dbReference type="SAM" id="Phobius"/>
    </source>
</evidence>
<accession>A0AAV2IEU3</accession>
<dbReference type="EMBL" id="CAXITT010000600">
    <property type="protein sequence ID" value="CAL1544151.1"/>
    <property type="molecule type" value="Genomic_DNA"/>
</dbReference>
<dbReference type="Proteomes" id="UP001497497">
    <property type="component" value="Unassembled WGS sequence"/>
</dbReference>
<evidence type="ECO:0000313" key="3">
    <source>
        <dbReference type="Proteomes" id="UP001497497"/>
    </source>
</evidence>
<sequence>MFYWLIVTLRGWLYSVFIGLIQAYYNRRQLKQERRQLKFERKIGRLECATSNSQCITSSCQARRQRKWERKADKWSLKAAMLPSRRTSRDITVQASGRVNSLAYEQTVSPNMTEWENDGPPPSYDEACTDLPTYLEATAPLGEFVN</sequence>
<comment type="caution">
    <text evidence="2">The sequence shown here is derived from an EMBL/GenBank/DDBJ whole genome shotgun (WGS) entry which is preliminary data.</text>
</comment>
<protein>
    <submittedName>
        <fullName evidence="2">Uncharacterized protein</fullName>
    </submittedName>
</protein>
<dbReference type="AlphaFoldDB" id="A0AAV2IEU3"/>
<keyword evidence="1" id="KW-0812">Transmembrane</keyword>
<evidence type="ECO:0000313" key="2">
    <source>
        <dbReference type="EMBL" id="CAL1544151.1"/>
    </source>
</evidence>
<proteinExistence type="predicted"/>
<gene>
    <name evidence="2" type="ORF">GSLYS_00017664001</name>
</gene>
<keyword evidence="1" id="KW-1133">Transmembrane helix</keyword>